<name>A0A0D8Y9Q8_DICVI</name>
<keyword evidence="1" id="KW-0472">Membrane</keyword>
<protein>
    <submittedName>
        <fullName evidence="2">Uncharacterized protein</fullName>
    </submittedName>
</protein>
<sequence length="145" mass="16702">MLPNENFGVRIGNVPDSWVMRIDGMPAVGIVRSKQLDSYLSFDCRLRAFVLQFLILLLAMPNAHSLTYFVGTSVNRMRSPNLNQEEPFLSKDDKQTIVMFCGSALSNPINREKIKDPLELRRICGALIREFKRQRDFEKDKQPLI</sequence>
<keyword evidence="1" id="KW-1133">Transmembrane helix</keyword>
<proteinExistence type="predicted"/>
<evidence type="ECO:0000313" key="2">
    <source>
        <dbReference type="EMBL" id="KJH52694.1"/>
    </source>
</evidence>
<evidence type="ECO:0000256" key="1">
    <source>
        <dbReference type="SAM" id="Phobius"/>
    </source>
</evidence>
<keyword evidence="3" id="KW-1185">Reference proteome</keyword>
<accession>A0A0D8Y9Q8</accession>
<reference evidence="3" key="2">
    <citation type="journal article" date="2016" name="Sci. Rep.">
        <title>Dictyocaulus viviparus genome, variome and transcriptome elucidate lungworm biology and support future intervention.</title>
        <authorList>
            <person name="McNulty S.N."/>
            <person name="Strube C."/>
            <person name="Rosa B.A."/>
            <person name="Martin J.C."/>
            <person name="Tyagi R."/>
            <person name="Choi Y.J."/>
            <person name="Wang Q."/>
            <person name="Hallsworth Pepin K."/>
            <person name="Zhang X."/>
            <person name="Ozersky P."/>
            <person name="Wilson R.K."/>
            <person name="Sternberg P.W."/>
            <person name="Gasser R.B."/>
            <person name="Mitreva M."/>
        </authorList>
    </citation>
    <scope>NUCLEOTIDE SEQUENCE [LARGE SCALE GENOMIC DNA]</scope>
    <source>
        <strain evidence="3">HannoverDv2000</strain>
    </source>
</reference>
<reference evidence="2 3" key="1">
    <citation type="submission" date="2013-11" db="EMBL/GenBank/DDBJ databases">
        <title>Draft genome of the bovine lungworm Dictyocaulus viviparus.</title>
        <authorList>
            <person name="Mitreva M."/>
        </authorList>
    </citation>
    <scope>NUCLEOTIDE SEQUENCE [LARGE SCALE GENOMIC DNA]</scope>
    <source>
        <strain evidence="2 3">HannoverDv2000</strain>
    </source>
</reference>
<gene>
    <name evidence="2" type="ORF">DICVIV_01155</name>
</gene>
<keyword evidence="1" id="KW-0812">Transmembrane</keyword>
<feature type="transmembrane region" description="Helical" evidence="1">
    <location>
        <begin position="49"/>
        <end position="70"/>
    </location>
</feature>
<dbReference type="EMBL" id="KN716161">
    <property type="protein sequence ID" value="KJH52694.1"/>
    <property type="molecule type" value="Genomic_DNA"/>
</dbReference>
<dbReference type="AlphaFoldDB" id="A0A0D8Y9Q8"/>
<dbReference type="OrthoDB" id="5803914at2759"/>
<organism evidence="2 3">
    <name type="scientific">Dictyocaulus viviparus</name>
    <name type="common">Bovine lungworm</name>
    <dbReference type="NCBI Taxonomy" id="29172"/>
    <lineage>
        <taxon>Eukaryota</taxon>
        <taxon>Metazoa</taxon>
        <taxon>Ecdysozoa</taxon>
        <taxon>Nematoda</taxon>
        <taxon>Chromadorea</taxon>
        <taxon>Rhabditida</taxon>
        <taxon>Rhabditina</taxon>
        <taxon>Rhabditomorpha</taxon>
        <taxon>Strongyloidea</taxon>
        <taxon>Metastrongylidae</taxon>
        <taxon>Dictyocaulus</taxon>
    </lineage>
</organism>
<dbReference type="Proteomes" id="UP000053766">
    <property type="component" value="Unassembled WGS sequence"/>
</dbReference>
<evidence type="ECO:0000313" key="3">
    <source>
        <dbReference type="Proteomes" id="UP000053766"/>
    </source>
</evidence>